<dbReference type="Proteomes" id="UP001224890">
    <property type="component" value="Unassembled WGS sequence"/>
</dbReference>
<dbReference type="EMBL" id="JAHMHR010000107">
    <property type="protein sequence ID" value="KAK1657045.1"/>
    <property type="molecule type" value="Genomic_DNA"/>
</dbReference>
<sequence>MLLLSWSPQVGLEFHCREMPMCQAVVNSYRRVKPPTAAAHVLILSGAPSDNTDSILEGLRSRLFGPLEDYFDLVVSSSTG</sequence>
<organism evidence="1 2">
    <name type="scientific">Colletotrichum godetiae</name>
    <dbReference type="NCBI Taxonomy" id="1209918"/>
    <lineage>
        <taxon>Eukaryota</taxon>
        <taxon>Fungi</taxon>
        <taxon>Dikarya</taxon>
        <taxon>Ascomycota</taxon>
        <taxon>Pezizomycotina</taxon>
        <taxon>Sordariomycetes</taxon>
        <taxon>Hypocreomycetidae</taxon>
        <taxon>Glomerellales</taxon>
        <taxon>Glomerellaceae</taxon>
        <taxon>Colletotrichum</taxon>
        <taxon>Colletotrichum acutatum species complex</taxon>
    </lineage>
</organism>
<reference evidence="1" key="1">
    <citation type="submission" date="2021-06" db="EMBL/GenBank/DDBJ databases">
        <title>Comparative genomics, transcriptomics and evolutionary studies reveal genomic signatures of adaptation to plant cell wall in hemibiotrophic fungi.</title>
        <authorList>
            <consortium name="DOE Joint Genome Institute"/>
            <person name="Baroncelli R."/>
            <person name="Diaz J.F."/>
            <person name="Benocci T."/>
            <person name="Peng M."/>
            <person name="Battaglia E."/>
            <person name="Haridas S."/>
            <person name="Andreopoulos W."/>
            <person name="Labutti K."/>
            <person name="Pangilinan J."/>
            <person name="Floch G.L."/>
            <person name="Makela M.R."/>
            <person name="Henrissat B."/>
            <person name="Grigoriev I.V."/>
            <person name="Crouch J.A."/>
            <person name="De Vries R.P."/>
            <person name="Sukno S.A."/>
            <person name="Thon M.R."/>
        </authorList>
    </citation>
    <scope>NUCLEOTIDE SEQUENCE</scope>
    <source>
        <strain evidence="1">CBS 193.32</strain>
    </source>
</reference>
<comment type="caution">
    <text evidence="1">The sequence shown here is derived from an EMBL/GenBank/DDBJ whole genome shotgun (WGS) entry which is preliminary data.</text>
</comment>
<name>A0AAJ0EL17_9PEZI</name>
<protein>
    <submittedName>
        <fullName evidence="1">Uncharacterized protein</fullName>
    </submittedName>
</protein>
<dbReference type="RefSeq" id="XP_060421809.1">
    <property type="nucleotide sequence ID" value="XM_060576545.1"/>
</dbReference>
<gene>
    <name evidence="1" type="ORF">BDP55DRAFT_686999</name>
</gene>
<evidence type="ECO:0000313" key="1">
    <source>
        <dbReference type="EMBL" id="KAK1657045.1"/>
    </source>
</evidence>
<dbReference type="AlphaFoldDB" id="A0AAJ0EL17"/>
<keyword evidence="2" id="KW-1185">Reference proteome</keyword>
<accession>A0AAJ0EL17</accession>
<dbReference type="GeneID" id="85461071"/>
<evidence type="ECO:0000313" key="2">
    <source>
        <dbReference type="Proteomes" id="UP001224890"/>
    </source>
</evidence>
<proteinExistence type="predicted"/>